<reference evidence="3 4" key="1">
    <citation type="submission" date="2022-03" db="EMBL/GenBank/DDBJ databases">
        <title>Pseudonocardia alaer sp. nov., a novel actinomycete isolated from reed forest soil.</title>
        <authorList>
            <person name="Wang L."/>
        </authorList>
    </citation>
    <scope>NUCLEOTIDE SEQUENCE [LARGE SCALE GENOMIC DNA]</scope>
    <source>
        <strain evidence="3 4">Y-16303</strain>
    </source>
</reference>
<dbReference type="InterPro" id="IPR012132">
    <property type="entry name" value="GMC_OxRdtase"/>
</dbReference>
<comment type="caution">
    <text evidence="3">The sequence shown here is derived from an EMBL/GenBank/DDBJ whole genome shotgun (WGS) entry which is preliminary data.</text>
</comment>
<evidence type="ECO:0000259" key="2">
    <source>
        <dbReference type="Pfam" id="PF05199"/>
    </source>
</evidence>
<organism evidence="3 4">
    <name type="scientific">Pseudonocardia alaniniphila</name>
    <dbReference type="NCBI Taxonomy" id="75291"/>
    <lineage>
        <taxon>Bacteria</taxon>
        <taxon>Bacillati</taxon>
        <taxon>Actinomycetota</taxon>
        <taxon>Actinomycetes</taxon>
        <taxon>Pseudonocardiales</taxon>
        <taxon>Pseudonocardiaceae</taxon>
        <taxon>Pseudonocardia</taxon>
    </lineage>
</organism>
<evidence type="ECO:0000256" key="1">
    <source>
        <dbReference type="ARBA" id="ARBA00010790"/>
    </source>
</evidence>
<accession>A0ABS9TV37</accession>
<dbReference type="EMBL" id="JAKXMK010000073">
    <property type="protein sequence ID" value="MCH6172425.1"/>
    <property type="molecule type" value="Genomic_DNA"/>
</dbReference>
<dbReference type="Gene3D" id="3.30.410.40">
    <property type="match status" value="1"/>
</dbReference>
<dbReference type="InterPro" id="IPR007867">
    <property type="entry name" value="GMC_OxRtase_C"/>
</dbReference>
<dbReference type="Proteomes" id="UP001299970">
    <property type="component" value="Unassembled WGS sequence"/>
</dbReference>
<keyword evidence="4" id="KW-1185">Reference proteome</keyword>
<dbReference type="InterPro" id="IPR036188">
    <property type="entry name" value="FAD/NAD-bd_sf"/>
</dbReference>
<name>A0ABS9TV37_9PSEU</name>
<dbReference type="Gene3D" id="3.50.50.60">
    <property type="entry name" value="FAD/NAD(P)-binding domain"/>
    <property type="match status" value="1"/>
</dbReference>
<sequence length="96" mass="9850">MHDAVQSLAAEPAAAYAGQRLAGAVRRSVSTQFHPGGTCAIGIVVDSRLRIRGVRNLRVAHASVIPSIPSMNPNATVVAIAERAAALLTEDVGGVP</sequence>
<feature type="domain" description="Glucose-methanol-choline oxidoreductase C-terminal" evidence="2">
    <location>
        <begin position="13"/>
        <end position="81"/>
    </location>
</feature>
<evidence type="ECO:0000313" key="3">
    <source>
        <dbReference type="EMBL" id="MCH6172425.1"/>
    </source>
</evidence>
<dbReference type="RefSeq" id="WP_241043228.1">
    <property type="nucleotide sequence ID" value="NZ_BAAAJF010000010.1"/>
</dbReference>
<comment type="similarity">
    <text evidence="1">Belongs to the GMC oxidoreductase family.</text>
</comment>
<protein>
    <submittedName>
        <fullName evidence="3">GMC family oxidoreductase</fullName>
    </submittedName>
</protein>
<dbReference type="PANTHER" id="PTHR11552:SF147">
    <property type="entry name" value="CHOLINE DEHYDROGENASE, MITOCHONDRIAL"/>
    <property type="match status" value="1"/>
</dbReference>
<dbReference type="PANTHER" id="PTHR11552">
    <property type="entry name" value="GLUCOSE-METHANOL-CHOLINE GMC OXIDOREDUCTASE"/>
    <property type="match status" value="1"/>
</dbReference>
<gene>
    <name evidence="3" type="ORF">MMF94_42740</name>
</gene>
<dbReference type="SUPFAM" id="SSF51905">
    <property type="entry name" value="FAD/NAD(P)-binding domain"/>
    <property type="match status" value="1"/>
</dbReference>
<evidence type="ECO:0000313" key="4">
    <source>
        <dbReference type="Proteomes" id="UP001299970"/>
    </source>
</evidence>
<dbReference type="Pfam" id="PF05199">
    <property type="entry name" value="GMC_oxred_C"/>
    <property type="match status" value="1"/>
</dbReference>
<proteinExistence type="inferred from homology"/>